<keyword evidence="1" id="KW-1133">Transmembrane helix</keyword>
<comment type="caution">
    <text evidence="2">The sequence shown here is derived from an EMBL/GenBank/DDBJ whole genome shotgun (WGS) entry which is preliminary data.</text>
</comment>
<feature type="transmembrane region" description="Helical" evidence="1">
    <location>
        <begin position="12"/>
        <end position="34"/>
    </location>
</feature>
<accession>A0A1R3KK51</accession>
<evidence type="ECO:0000256" key="1">
    <source>
        <dbReference type="SAM" id="Phobius"/>
    </source>
</evidence>
<proteinExistence type="predicted"/>
<evidence type="ECO:0000313" key="2">
    <source>
        <dbReference type="EMBL" id="OMP07460.1"/>
    </source>
</evidence>
<evidence type="ECO:0000313" key="3">
    <source>
        <dbReference type="Proteomes" id="UP000187203"/>
    </source>
</evidence>
<dbReference type="AlphaFoldDB" id="A0A1R3KK51"/>
<sequence length="53" mass="6106">MACLKFRTNQHLAVVKVFSLLLTVLSYILSFSFMENAVLVMKCYEFAQIAIFL</sequence>
<gene>
    <name evidence="2" type="ORF">COLO4_07324</name>
</gene>
<keyword evidence="1" id="KW-0472">Membrane</keyword>
<dbReference type="Proteomes" id="UP000187203">
    <property type="component" value="Unassembled WGS sequence"/>
</dbReference>
<keyword evidence="1" id="KW-0812">Transmembrane</keyword>
<keyword evidence="3" id="KW-1185">Reference proteome</keyword>
<organism evidence="2 3">
    <name type="scientific">Corchorus olitorius</name>
    <dbReference type="NCBI Taxonomy" id="93759"/>
    <lineage>
        <taxon>Eukaryota</taxon>
        <taxon>Viridiplantae</taxon>
        <taxon>Streptophyta</taxon>
        <taxon>Embryophyta</taxon>
        <taxon>Tracheophyta</taxon>
        <taxon>Spermatophyta</taxon>
        <taxon>Magnoliopsida</taxon>
        <taxon>eudicotyledons</taxon>
        <taxon>Gunneridae</taxon>
        <taxon>Pentapetalae</taxon>
        <taxon>rosids</taxon>
        <taxon>malvids</taxon>
        <taxon>Malvales</taxon>
        <taxon>Malvaceae</taxon>
        <taxon>Grewioideae</taxon>
        <taxon>Apeibeae</taxon>
        <taxon>Corchorus</taxon>
    </lineage>
</organism>
<reference evidence="3" key="1">
    <citation type="submission" date="2013-09" db="EMBL/GenBank/DDBJ databases">
        <title>Corchorus olitorius genome sequencing.</title>
        <authorList>
            <person name="Alam M."/>
            <person name="Haque M.S."/>
            <person name="Islam M.S."/>
            <person name="Emdad E.M."/>
            <person name="Islam M.M."/>
            <person name="Ahmed B."/>
            <person name="Halim A."/>
            <person name="Hossen Q.M.M."/>
            <person name="Hossain M.Z."/>
            <person name="Ahmed R."/>
            <person name="Khan M.M."/>
            <person name="Islam R."/>
            <person name="Rashid M.M."/>
            <person name="Khan S.A."/>
            <person name="Rahman M.S."/>
            <person name="Alam M."/>
            <person name="Yahiya A.S."/>
            <person name="Khan M.S."/>
            <person name="Azam M.S."/>
            <person name="Haque T."/>
            <person name="Lashkar M.Z.H."/>
            <person name="Akhand A.I."/>
            <person name="Morshed G."/>
            <person name="Roy S."/>
            <person name="Uddin K.S."/>
            <person name="Rabeya T."/>
            <person name="Hossain A.S."/>
            <person name="Chowdhury A."/>
            <person name="Snigdha A.R."/>
            <person name="Mortoza M.S."/>
            <person name="Matin S.A."/>
            <person name="Hoque S.M.E."/>
            <person name="Islam M.K."/>
            <person name="Roy D.K."/>
            <person name="Haider R."/>
            <person name="Moosa M.M."/>
            <person name="Elias S.M."/>
            <person name="Hasan A.M."/>
            <person name="Jahan S."/>
            <person name="Shafiuddin M."/>
            <person name="Mahmood N."/>
            <person name="Shommy N.S."/>
        </authorList>
    </citation>
    <scope>NUCLEOTIDE SEQUENCE [LARGE SCALE GENOMIC DNA]</scope>
    <source>
        <strain evidence="3">cv. O-4</strain>
    </source>
</reference>
<dbReference type="EMBL" id="AWUE01013220">
    <property type="protein sequence ID" value="OMP07460.1"/>
    <property type="molecule type" value="Genomic_DNA"/>
</dbReference>
<protein>
    <submittedName>
        <fullName evidence="2">Uncharacterized protein</fullName>
    </submittedName>
</protein>
<name>A0A1R3KK51_9ROSI</name>